<dbReference type="Gramene" id="Pp3c3_5340V3.1">
    <property type="protein sequence ID" value="PAC:32941956.CDS.1"/>
    <property type="gene ID" value="Pp3c3_5340"/>
</dbReference>
<keyword evidence="3" id="KW-1185">Reference proteome</keyword>
<dbReference type="Proteomes" id="UP000006727">
    <property type="component" value="Chromosome 3"/>
</dbReference>
<sequence>MVVLSGESGCGWSKRSMALFKWFSTNFNLRVLFHCGCIAGGGDCNILAAGAWWWIVVLQNCVVRRYLLHQFIFFSSNSWWGGVAVHDGVSC</sequence>
<accession>A0A2K1KTF0</accession>
<proteinExistence type="predicted"/>
<reference evidence="2" key="3">
    <citation type="submission" date="2020-12" db="UniProtKB">
        <authorList>
            <consortium name="EnsemblPlants"/>
        </authorList>
    </citation>
    <scope>IDENTIFICATION</scope>
</reference>
<evidence type="ECO:0000313" key="2">
    <source>
        <dbReference type="EnsemblPlants" id="PAC:32941956.CDS.1"/>
    </source>
</evidence>
<evidence type="ECO:0000313" key="3">
    <source>
        <dbReference type="Proteomes" id="UP000006727"/>
    </source>
</evidence>
<name>A0A2K1KTF0_PHYPA</name>
<gene>
    <name evidence="1" type="ORF">PHYPA_004032</name>
</gene>
<organism evidence="1">
    <name type="scientific">Physcomitrium patens</name>
    <name type="common">Spreading-leaved earth moss</name>
    <name type="synonym">Physcomitrella patens</name>
    <dbReference type="NCBI Taxonomy" id="3218"/>
    <lineage>
        <taxon>Eukaryota</taxon>
        <taxon>Viridiplantae</taxon>
        <taxon>Streptophyta</taxon>
        <taxon>Embryophyta</taxon>
        <taxon>Bryophyta</taxon>
        <taxon>Bryophytina</taxon>
        <taxon>Bryopsida</taxon>
        <taxon>Funariidae</taxon>
        <taxon>Funariales</taxon>
        <taxon>Funariaceae</taxon>
        <taxon>Physcomitrium</taxon>
    </lineage>
</organism>
<dbReference type="EnsemblPlants" id="Pp3c3_5340V3.1">
    <property type="protein sequence ID" value="PAC:32941956.CDS.1"/>
    <property type="gene ID" value="Pp3c3_5340"/>
</dbReference>
<protein>
    <submittedName>
        <fullName evidence="1 2">Uncharacterized protein</fullName>
    </submittedName>
</protein>
<dbReference type="InParanoid" id="A0A2K1KTF0"/>
<dbReference type="AlphaFoldDB" id="A0A2K1KTF0"/>
<reference evidence="1 3" key="2">
    <citation type="journal article" date="2018" name="Plant J.">
        <title>The Physcomitrella patens chromosome-scale assembly reveals moss genome structure and evolution.</title>
        <authorList>
            <person name="Lang D."/>
            <person name="Ullrich K.K."/>
            <person name="Murat F."/>
            <person name="Fuchs J."/>
            <person name="Jenkins J."/>
            <person name="Haas F.B."/>
            <person name="Piednoel M."/>
            <person name="Gundlach H."/>
            <person name="Van Bel M."/>
            <person name="Meyberg R."/>
            <person name="Vives C."/>
            <person name="Morata J."/>
            <person name="Symeonidi A."/>
            <person name="Hiss M."/>
            <person name="Muchero W."/>
            <person name="Kamisugi Y."/>
            <person name="Saleh O."/>
            <person name="Blanc G."/>
            <person name="Decker E.L."/>
            <person name="van Gessel N."/>
            <person name="Grimwood J."/>
            <person name="Hayes R.D."/>
            <person name="Graham S.W."/>
            <person name="Gunter L.E."/>
            <person name="McDaniel S.F."/>
            <person name="Hoernstein S.N.W."/>
            <person name="Larsson A."/>
            <person name="Li F.W."/>
            <person name="Perroud P.F."/>
            <person name="Phillips J."/>
            <person name="Ranjan P."/>
            <person name="Rokshar D.S."/>
            <person name="Rothfels C.J."/>
            <person name="Schneider L."/>
            <person name="Shu S."/>
            <person name="Stevenson D.W."/>
            <person name="Thummler F."/>
            <person name="Tillich M."/>
            <person name="Villarreal Aguilar J.C."/>
            <person name="Widiez T."/>
            <person name="Wong G.K."/>
            <person name="Wymore A."/>
            <person name="Zhang Y."/>
            <person name="Zimmer A.D."/>
            <person name="Quatrano R.S."/>
            <person name="Mayer K.F.X."/>
            <person name="Goodstein D."/>
            <person name="Casacuberta J.M."/>
            <person name="Vandepoele K."/>
            <person name="Reski R."/>
            <person name="Cuming A.C."/>
            <person name="Tuskan G.A."/>
            <person name="Maumus F."/>
            <person name="Salse J."/>
            <person name="Schmutz J."/>
            <person name="Rensing S.A."/>
        </authorList>
    </citation>
    <scope>NUCLEOTIDE SEQUENCE [LARGE SCALE GENOMIC DNA]</scope>
    <source>
        <strain evidence="2 3">cv. Gransden 2004</strain>
    </source>
</reference>
<dbReference type="EMBL" id="ABEU02000003">
    <property type="protein sequence ID" value="PNR57039.1"/>
    <property type="molecule type" value="Genomic_DNA"/>
</dbReference>
<dbReference type="PaxDb" id="3218-PP1S1_759V6.1"/>
<evidence type="ECO:0000313" key="1">
    <source>
        <dbReference type="EMBL" id="PNR57039.1"/>
    </source>
</evidence>
<reference evidence="1 3" key="1">
    <citation type="journal article" date="2008" name="Science">
        <title>The Physcomitrella genome reveals evolutionary insights into the conquest of land by plants.</title>
        <authorList>
            <person name="Rensing S."/>
            <person name="Lang D."/>
            <person name="Zimmer A."/>
            <person name="Terry A."/>
            <person name="Salamov A."/>
            <person name="Shapiro H."/>
            <person name="Nishiyama T."/>
            <person name="Perroud P.-F."/>
            <person name="Lindquist E."/>
            <person name="Kamisugi Y."/>
            <person name="Tanahashi T."/>
            <person name="Sakakibara K."/>
            <person name="Fujita T."/>
            <person name="Oishi K."/>
            <person name="Shin-I T."/>
            <person name="Kuroki Y."/>
            <person name="Toyoda A."/>
            <person name="Suzuki Y."/>
            <person name="Hashimoto A."/>
            <person name="Yamaguchi K."/>
            <person name="Sugano A."/>
            <person name="Kohara Y."/>
            <person name="Fujiyama A."/>
            <person name="Anterola A."/>
            <person name="Aoki S."/>
            <person name="Ashton N."/>
            <person name="Barbazuk W.B."/>
            <person name="Barker E."/>
            <person name="Bennetzen J."/>
            <person name="Bezanilla M."/>
            <person name="Blankenship R."/>
            <person name="Cho S.H."/>
            <person name="Dutcher S."/>
            <person name="Estelle M."/>
            <person name="Fawcett J.A."/>
            <person name="Gundlach H."/>
            <person name="Hanada K."/>
            <person name="Heyl A."/>
            <person name="Hicks K.A."/>
            <person name="Hugh J."/>
            <person name="Lohr M."/>
            <person name="Mayer K."/>
            <person name="Melkozernov A."/>
            <person name="Murata T."/>
            <person name="Nelson D."/>
            <person name="Pils B."/>
            <person name="Prigge M."/>
            <person name="Reiss B."/>
            <person name="Renner T."/>
            <person name="Rombauts S."/>
            <person name="Rushton P."/>
            <person name="Sanderfoot A."/>
            <person name="Schween G."/>
            <person name="Shiu S.-H."/>
            <person name="Stueber K."/>
            <person name="Theodoulou F.L."/>
            <person name="Tu H."/>
            <person name="Van de Peer Y."/>
            <person name="Verrier P.J."/>
            <person name="Waters E."/>
            <person name="Wood A."/>
            <person name="Yang L."/>
            <person name="Cove D."/>
            <person name="Cuming A."/>
            <person name="Hasebe M."/>
            <person name="Lucas S."/>
            <person name="Mishler D.B."/>
            <person name="Reski R."/>
            <person name="Grigoriev I."/>
            <person name="Quatrano R.S."/>
            <person name="Boore J.L."/>
        </authorList>
    </citation>
    <scope>NUCLEOTIDE SEQUENCE [LARGE SCALE GENOMIC DNA]</scope>
    <source>
        <strain evidence="2 3">cv. Gransden 2004</strain>
    </source>
</reference>